<protein>
    <submittedName>
        <fullName evidence="2">Uma2 family endonuclease</fullName>
    </submittedName>
</protein>
<dbReference type="EMBL" id="JBHSBB010000013">
    <property type="protein sequence ID" value="MFC4033597.1"/>
    <property type="molecule type" value="Genomic_DNA"/>
</dbReference>
<proteinExistence type="predicted"/>
<accession>A0ABV8HR64</accession>
<keyword evidence="2" id="KW-0378">Hydrolase</keyword>
<name>A0ABV8HR64_9ACTN</name>
<dbReference type="SUPFAM" id="SSF52980">
    <property type="entry name" value="Restriction endonuclease-like"/>
    <property type="match status" value="1"/>
</dbReference>
<dbReference type="InterPro" id="IPR011335">
    <property type="entry name" value="Restrct_endonuc-II-like"/>
</dbReference>
<sequence>MSVAHEDHYGPWTVEEVLALEEDRGQRRELMGDTLFMSPAPGTKHQRASLGLAMLLDAAIRSAGAPYEVLEAVNVVLPDGLFIPDIAVVDAAAAAGDPVAYDAEAVVLVVEIVSPSSAGRRIDRLLKPPYYAQAGIEHLWRFELEPGPALIVAELEAGRYADRIVAEAGRETLIEKPFSVELDPGRLVRPRG</sequence>
<keyword evidence="3" id="KW-1185">Reference proteome</keyword>
<dbReference type="CDD" id="cd06260">
    <property type="entry name" value="DUF820-like"/>
    <property type="match status" value="1"/>
</dbReference>
<dbReference type="PANTHER" id="PTHR35400">
    <property type="entry name" value="SLR1083 PROTEIN"/>
    <property type="match status" value="1"/>
</dbReference>
<keyword evidence="2" id="KW-0255">Endonuclease</keyword>
<feature type="domain" description="Putative restriction endonuclease" evidence="1">
    <location>
        <begin position="14"/>
        <end position="179"/>
    </location>
</feature>
<dbReference type="RefSeq" id="WP_386430680.1">
    <property type="nucleotide sequence ID" value="NZ_JBHSBB010000013.1"/>
</dbReference>
<gene>
    <name evidence="2" type="ORF">ACFO3J_19225</name>
</gene>
<dbReference type="GO" id="GO:0004519">
    <property type="term" value="F:endonuclease activity"/>
    <property type="evidence" value="ECO:0007669"/>
    <property type="project" value="UniProtKB-KW"/>
</dbReference>
<reference evidence="3" key="1">
    <citation type="journal article" date="2019" name="Int. J. Syst. Evol. Microbiol.">
        <title>The Global Catalogue of Microorganisms (GCM) 10K type strain sequencing project: providing services to taxonomists for standard genome sequencing and annotation.</title>
        <authorList>
            <consortium name="The Broad Institute Genomics Platform"/>
            <consortium name="The Broad Institute Genome Sequencing Center for Infectious Disease"/>
            <person name="Wu L."/>
            <person name="Ma J."/>
        </authorList>
    </citation>
    <scope>NUCLEOTIDE SEQUENCE [LARGE SCALE GENOMIC DNA]</scope>
    <source>
        <strain evidence="3">CGMCC 4.7237</strain>
    </source>
</reference>
<dbReference type="InterPro" id="IPR008538">
    <property type="entry name" value="Uma2"/>
</dbReference>
<dbReference type="InterPro" id="IPR012296">
    <property type="entry name" value="Nuclease_put_TT1808"/>
</dbReference>
<evidence type="ECO:0000313" key="3">
    <source>
        <dbReference type="Proteomes" id="UP001595765"/>
    </source>
</evidence>
<dbReference type="PANTHER" id="PTHR35400:SF3">
    <property type="entry name" value="SLL1072 PROTEIN"/>
    <property type="match status" value="1"/>
</dbReference>
<organism evidence="2 3">
    <name type="scientific">Streptomyces polygonati</name>
    <dbReference type="NCBI Taxonomy" id="1617087"/>
    <lineage>
        <taxon>Bacteria</taxon>
        <taxon>Bacillati</taxon>
        <taxon>Actinomycetota</taxon>
        <taxon>Actinomycetes</taxon>
        <taxon>Kitasatosporales</taxon>
        <taxon>Streptomycetaceae</taxon>
        <taxon>Streptomyces</taxon>
    </lineage>
</organism>
<keyword evidence="2" id="KW-0540">Nuclease</keyword>
<evidence type="ECO:0000313" key="2">
    <source>
        <dbReference type="EMBL" id="MFC4033597.1"/>
    </source>
</evidence>
<comment type="caution">
    <text evidence="2">The sequence shown here is derived from an EMBL/GenBank/DDBJ whole genome shotgun (WGS) entry which is preliminary data.</text>
</comment>
<dbReference type="Gene3D" id="3.90.1570.10">
    <property type="entry name" value="tt1808, chain A"/>
    <property type="match status" value="1"/>
</dbReference>
<dbReference type="Pfam" id="PF05685">
    <property type="entry name" value="Uma2"/>
    <property type="match status" value="1"/>
</dbReference>
<evidence type="ECO:0000259" key="1">
    <source>
        <dbReference type="Pfam" id="PF05685"/>
    </source>
</evidence>
<dbReference type="Proteomes" id="UP001595765">
    <property type="component" value="Unassembled WGS sequence"/>
</dbReference>